<feature type="non-terminal residue" evidence="3">
    <location>
        <position position="60"/>
    </location>
</feature>
<organism evidence="3 4">
    <name type="scientific">Zymoseptoria tritici (strain CBS 115943 / IPO323)</name>
    <name type="common">Speckled leaf blotch fungus</name>
    <name type="synonym">Septoria tritici</name>
    <dbReference type="NCBI Taxonomy" id="336722"/>
    <lineage>
        <taxon>Eukaryota</taxon>
        <taxon>Fungi</taxon>
        <taxon>Dikarya</taxon>
        <taxon>Ascomycota</taxon>
        <taxon>Pezizomycotina</taxon>
        <taxon>Dothideomycetes</taxon>
        <taxon>Dothideomycetidae</taxon>
        <taxon>Mycosphaerellales</taxon>
        <taxon>Mycosphaerellaceae</taxon>
        <taxon>Zymoseptoria</taxon>
    </lineage>
</organism>
<dbReference type="PROSITE" id="PS00463">
    <property type="entry name" value="ZN2_CY6_FUNGAL_1"/>
    <property type="match status" value="1"/>
</dbReference>
<dbReference type="GeneID" id="13398426"/>
<dbReference type="InterPro" id="IPR036864">
    <property type="entry name" value="Zn2-C6_fun-type_DNA-bd_sf"/>
</dbReference>
<accession>F9X1L3</accession>
<dbReference type="AlphaFoldDB" id="F9X1L3"/>
<sequence>RSCAACAKAKVRCSGQKPACSRCVSRSHDCHYATAKMNPTMERRIGLESSASTEMTREDT</sequence>
<protein>
    <recommendedName>
        <fullName evidence="2">Zn(2)-C6 fungal-type domain-containing protein</fullName>
    </recommendedName>
</protein>
<keyword evidence="1" id="KW-0539">Nucleus</keyword>
<dbReference type="CDD" id="cd00067">
    <property type="entry name" value="GAL4"/>
    <property type="match status" value="1"/>
</dbReference>
<dbReference type="OrthoDB" id="2328572at2759"/>
<dbReference type="HOGENOM" id="CLU_2948413_0_0_1"/>
<dbReference type="Gene3D" id="4.10.240.10">
    <property type="entry name" value="Zn(2)-C6 fungal-type DNA-binding domain"/>
    <property type="match status" value="1"/>
</dbReference>
<dbReference type="Pfam" id="PF00172">
    <property type="entry name" value="Zn_clus"/>
    <property type="match status" value="1"/>
</dbReference>
<evidence type="ECO:0000313" key="4">
    <source>
        <dbReference type="Proteomes" id="UP000008062"/>
    </source>
</evidence>
<reference evidence="3 4" key="1">
    <citation type="journal article" date="2011" name="PLoS Genet.">
        <title>Finished genome of the fungal wheat pathogen Mycosphaerella graminicola reveals dispensome structure, chromosome plasticity, and stealth pathogenesis.</title>
        <authorList>
            <person name="Goodwin S.B."/>
            <person name="Ben M'barek S."/>
            <person name="Dhillon B."/>
            <person name="Wittenberg A.H.J."/>
            <person name="Crane C.F."/>
            <person name="Hane J.K."/>
            <person name="Foster A.J."/>
            <person name="Van der Lee T.A.J."/>
            <person name="Grimwood J."/>
            <person name="Aerts A."/>
            <person name="Antoniw J."/>
            <person name="Bailey A."/>
            <person name="Bluhm B."/>
            <person name="Bowler J."/>
            <person name="Bristow J."/>
            <person name="van der Burgt A."/>
            <person name="Canto-Canche B."/>
            <person name="Churchill A.C.L."/>
            <person name="Conde-Ferraez L."/>
            <person name="Cools H.J."/>
            <person name="Coutinho P.M."/>
            <person name="Csukai M."/>
            <person name="Dehal P."/>
            <person name="De Wit P."/>
            <person name="Donzelli B."/>
            <person name="van de Geest H.C."/>
            <person name="van Ham R.C.H.J."/>
            <person name="Hammond-Kosack K.E."/>
            <person name="Henrissat B."/>
            <person name="Kilian A."/>
            <person name="Kobayashi A.K."/>
            <person name="Koopmann E."/>
            <person name="Kourmpetis Y."/>
            <person name="Kuzniar A."/>
            <person name="Lindquist E."/>
            <person name="Lombard V."/>
            <person name="Maliepaard C."/>
            <person name="Martins N."/>
            <person name="Mehrabi R."/>
            <person name="Nap J.P.H."/>
            <person name="Ponomarenko A."/>
            <person name="Rudd J.J."/>
            <person name="Salamov A."/>
            <person name="Schmutz J."/>
            <person name="Schouten H.J."/>
            <person name="Shapiro H."/>
            <person name="Stergiopoulos I."/>
            <person name="Torriani S.F.F."/>
            <person name="Tu H."/>
            <person name="de Vries R.P."/>
            <person name="Waalwijk C."/>
            <person name="Ware S.B."/>
            <person name="Wiebenga A."/>
            <person name="Zwiers L.-H."/>
            <person name="Oliver R.P."/>
            <person name="Grigoriev I.V."/>
            <person name="Kema G.H.J."/>
        </authorList>
    </citation>
    <scope>NUCLEOTIDE SEQUENCE [LARGE SCALE GENOMIC DNA]</scope>
    <source>
        <strain evidence="4">CBS 115943 / IPO323</strain>
    </source>
</reference>
<dbReference type="Proteomes" id="UP000008062">
    <property type="component" value="Chromosome 1"/>
</dbReference>
<evidence type="ECO:0000259" key="2">
    <source>
        <dbReference type="PROSITE" id="PS50048"/>
    </source>
</evidence>
<dbReference type="InParanoid" id="F9X1L3"/>
<dbReference type="KEGG" id="ztr:MYCGRDRAFT_35259"/>
<keyword evidence="4" id="KW-1185">Reference proteome</keyword>
<evidence type="ECO:0000256" key="1">
    <source>
        <dbReference type="ARBA" id="ARBA00023242"/>
    </source>
</evidence>
<feature type="domain" description="Zn(2)-C6 fungal-type" evidence="2">
    <location>
        <begin position="2"/>
        <end position="32"/>
    </location>
</feature>
<dbReference type="EMBL" id="CM001196">
    <property type="protein sequence ID" value="EGP91794.1"/>
    <property type="molecule type" value="Genomic_DNA"/>
</dbReference>
<dbReference type="GO" id="GO:0008270">
    <property type="term" value="F:zinc ion binding"/>
    <property type="evidence" value="ECO:0007669"/>
    <property type="project" value="InterPro"/>
</dbReference>
<dbReference type="PROSITE" id="PS50048">
    <property type="entry name" value="ZN2_CY6_FUNGAL_2"/>
    <property type="match status" value="1"/>
</dbReference>
<feature type="non-terminal residue" evidence="3">
    <location>
        <position position="1"/>
    </location>
</feature>
<dbReference type="SMART" id="SM00066">
    <property type="entry name" value="GAL4"/>
    <property type="match status" value="1"/>
</dbReference>
<dbReference type="RefSeq" id="XP_003856818.1">
    <property type="nucleotide sequence ID" value="XM_003856770.1"/>
</dbReference>
<dbReference type="GO" id="GO:0000981">
    <property type="term" value="F:DNA-binding transcription factor activity, RNA polymerase II-specific"/>
    <property type="evidence" value="ECO:0007669"/>
    <property type="project" value="InterPro"/>
</dbReference>
<evidence type="ECO:0000313" key="3">
    <source>
        <dbReference type="EMBL" id="EGP91794.1"/>
    </source>
</evidence>
<proteinExistence type="predicted"/>
<name>F9X1L3_ZYMTI</name>
<dbReference type="InterPro" id="IPR001138">
    <property type="entry name" value="Zn2Cys6_DnaBD"/>
</dbReference>
<dbReference type="SUPFAM" id="SSF57701">
    <property type="entry name" value="Zn2/Cys6 DNA-binding domain"/>
    <property type="match status" value="1"/>
</dbReference>
<gene>
    <name evidence="3" type="ORF">MYCGRDRAFT_35259</name>
</gene>